<dbReference type="AlphaFoldDB" id="A0A8H7DH00"/>
<name>A0A8H7DH00_9AGAR</name>
<proteinExistence type="predicted"/>
<accession>A0A8H7DH00</accession>
<comment type="caution">
    <text evidence="1">The sequence shown here is derived from an EMBL/GenBank/DDBJ whole genome shotgun (WGS) entry which is preliminary data.</text>
</comment>
<evidence type="ECO:0000313" key="1">
    <source>
        <dbReference type="EMBL" id="KAF7371893.1"/>
    </source>
</evidence>
<dbReference type="EMBL" id="JACAZI010000001">
    <property type="protein sequence ID" value="KAF7371893.1"/>
    <property type="molecule type" value="Genomic_DNA"/>
</dbReference>
<reference evidence="1" key="1">
    <citation type="submission" date="2020-05" db="EMBL/GenBank/DDBJ databases">
        <title>Mycena genomes resolve the evolution of fungal bioluminescence.</title>
        <authorList>
            <person name="Tsai I.J."/>
        </authorList>
    </citation>
    <scope>NUCLEOTIDE SEQUENCE</scope>
    <source>
        <strain evidence="1">CCC161011</strain>
    </source>
</reference>
<gene>
    <name evidence="1" type="ORF">MVEN_00046700</name>
</gene>
<keyword evidence="2" id="KW-1185">Reference proteome</keyword>
<evidence type="ECO:0000313" key="2">
    <source>
        <dbReference type="Proteomes" id="UP000620124"/>
    </source>
</evidence>
<organism evidence="1 2">
    <name type="scientific">Mycena venus</name>
    <dbReference type="NCBI Taxonomy" id="2733690"/>
    <lineage>
        <taxon>Eukaryota</taxon>
        <taxon>Fungi</taxon>
        <taxon>Dikarya</taxon>
        <taxon>Basidiomycota</taxon>
        <taxon>Agaricomycotina</taxon>
        <taxon>Agaricomycetes</taxon>
        <taxon>Agaricomycetidae</taxon>
        <taxon>Agaricales</taxon>
        <taxon>Marasmiineae</taxon>
        <taxon>Mycenaceae</taxon>
        <taxon>Mycena</taxon>
    </lineage>
</organism>
<protein>
    <submittedName>
        <fullName evidence="1">Uncharacterized protein</fullName>
    </submittedName>
</protein>
<dbReference type="Proteomes" id="UP000620124">
    <property type="component" value="Unassembled WGS sequence"/>
</dbReference>
<dbReference type="OrthoDB" id="5945905at2759"/>
<sequence length="110" mass="12480">MSEEVEILLAAQSFHQMPGDLLDALDEEGILEAQGRMRPGGRIDLASIGETIFLDQFRFTFIEVNELVVHLDLPKEFACPQTRIKEDAFTALCMLLRRLESPARLCDIEM</sequence>